<keyword evidence="3" id="KW-1185">Reference proteome</keyword>
<evidence type="ECO:0000313" key="3">
    <source>
        <dbReference type="Proteomes" id="UP000544331"/>
    </source>
</evidence>
<feature type="compositionally biased region" description="Basic and acidic residues" evidence="1">
    <location>
        <begin position="105"/>
        <end position="121"/>
    </location>
</feature>
<reference evidence="2 3" key="1">
    <citation type="submission" date="2020-05" db="EMBL/GenBank/DDBJ databases">
        <title>Identification and distribution of gene clusters putatively required for synthesis of sphingolipid metabolism inhibitors in phylogenetically diverse species of the filamentous fungus Fusarium.</title>
        <authorList>
            <person name="Kim H.-S."/>
            <person name="Busman M."/>
            <person name="Brown D.W."/>
            <person name="Divon H."/>
            <person name="Uhlig S."/>
            <person name="Proctor R.H."/>
        </authorList>
    </citation>
    <scope>NUCLEOTIDE SEQUENCE [LARGE SCALE GENOMIC DNA]</scope>
    <source>
        <strain evidence="2 3">NRRL 66235</strain>
    </source>
</reference>
<proteinExistence type="predicted"/>
<evidence type="ECO:0000256" key="1">
    <source>
        <dbReference type="SAM" id="MobiDB-lite"/>
    </source>
</evidence>
<organism evidence="2 3">
    <name type="scientific">Fusarium mundagurra</name>
    <dbReference type="NCBI Taxonomy" id="1567541"/>
    <lineage>
        <taxon>Eukaryota</taxon>
        <taxon>Fungi</taxon>
        <taxon>Dikarya</taxon>
        <taxon>Ascomycota</taxon>
        <taxon>Pezizomycotina</taxon>
        <taxon>Sordariomycetes</taxon>
        <taxon>Hypocreomycetidae</taxon>
        <taxon>Hypocreales</taxon>
        <taxon>Nectriaceae</taxon>
        <taxon>Fusarium</taxon>
        <taxon>Fusarium fujikuroi species complex</taxon>
    </lineage>
</organism>
<dbReference type="AlphaFoldDB" id="A0A8H6D963"/>
<protein>
    <submittedName>
        <fullName evidence="2">Uncharacterized protein</fullName>
    </submittedName>
</protein>
<dbReference type="OrthoDB" id="10293534at2759"/>
<feature type="region of interest" description="Disordered" evidence="1">
    <location>
        <begin position="25"/>
        <end position="53"/>
    </location>
</feature>
<gene>
    <name evidence="2" type="ORF">FMUND_10684</name>
</gene>
<evidence type="ECO:0000313" key="2">
    <source>
        <dbReference type="EMBL" id="KAF5708224.1"/>
    </source>
</evidence>
<accession>A0A8H6D963</accession>
<comment type="caution">
    <text evidence="2">The sequence shown here is derived from an EMBL/GenBank/DDBJ whole genome shotgun (WGS) entry which is preliminary data.</text>
</comment>
<dbReference type="EMBL" id="JAAOAN010000398">
    <property type="protein sequence ID" value="KAF5708224.1"/>
    <property type="molecule type" value="Genomic_DNA"/>
</dbReference>
<feature type="region of interest" description="Disordered" evidence="1">
    <location>
        <begin position="104"/>
        <end position="134"/>
    </location>
</feature>
<name>A0A8H6D963_9HYPO</name>
<sequence length="134" mass="14631">MIADSRRLVEAGCVQWQACSETNETKGAAGQGEAVQGHEASTEGDLSRNNGLSPSGCLPAGSWILKIGNAQVKVACPMKQDGKRDRIGWWPTQSRLVLKFSSCNEEGRERERGREKEKEETPLILTGDPTSRSM</sequence>
<dbReference type="Proteomes" id="UP000544331">
    <property type="component" value="Unassembled WGS sequence"/>
</dbReference>